<feature type="region of interest" description="Disordered" evidence="1">
    <location>
        <begin position="1"/>
        <end position="22"/>
    </location>
</feature>
<proteinExistence type="predicted"/>
<sequence>MLMALGGGGRSSPSANGSQPPAAMLSMAHASGLRLKRRVDSLPVGCTWASIRRNGYGLFVVIDRGHQLTAAETAGGRQGEAHL</sequence>
<dbReference type="EMBL" id="VOUQ01000002">
    <property type="protein sequence ID" value="TXE35986.1"/>
    <property type="molecule type" value="Genomic_DNA"/>
</dbReference>
<accession>A0A5C7CKL2</accession>
<feature type="compositionally biased region" description="Gly residues" evidence="1">
    <location>
        <begin position="1"/>
        <end position="10"/>
    </location>
</feature>
<comment type="caution">
    <text evidence="2">The sequence shown here is derived from an EMBL/GenBank/DDBJ whole genome shotgun (WGS) entry which is preliminary data.</text>
</comment>
<evidence type="ECO:0000313" key="2">
    <source>
        <dbReference type="EMBL" id="TXE35986.1"/>
    </source>
</evidence>
<gene>
    <name evidence="2" type="ORF">FOT62_03090</name>
</gene>
<dbReference type="AlphaFoldDB" id="A0A5C7CKL2"/>
<dbReference type="Proteomes" id="UP000321126">
    <property type="component" value="Unassembled WGS sequence"/>
</dbReference>
<evidence type="ECO:0000313" key="3">
    <source>
        <dbReference type="Proteomes" id="UP000321126"/>
    </source>
</evidence>
<protein>
    <submittedName>
        <fullName evidence="2">Uncharacterized protein</fullName>
    </submittedName>
</protein>
<evidence type="ECO:0000256" key="1">
    <source>
        <dbReference type="SAM" id="MobiDB-lite"/>
    </source>
</evidence>
<name>A0A5C7CKL2_SERMA</name>
<organism evidence="2 3">
    <name type="scientific">Serratia marcescens</name>
    <dbReference type="NCBI Taxonomy" id="615"/>
    <lineage>
        <taxon>Bacteria</taxon>
        <taxon>Pseudomonadati</taxon>
        <taxon>Pseudomonadota</taxon>
        <taxon>Gammaproteobacteria</taxon>
        <taxon>Enterobacterales</taxon>
        <taxon>Yersiniaceae</taxon>
        <taxon>Serratia</taxon>
    </lineage>
</organism>
<reference evidence="2 3" key="1">
    <citation type="submission" date="2019-07" db="EMBL/GenBank/DDBJ databases">
        <title>Serratia strains were isolated from fresh produce.</title>
        <authorList>
            <person name="Cho G.-S."/>
            <person name="Stein M."/>
            <person name="Lee W."/>
            <person name="Suh S.H."/>
            <person name="Franz C.M.A.P."/>
        </authorList>
    </citation>
    <scope>NUCLEOTIDE SEQUENCE [LARGE SCALE GENOMIC DNA]</scope>
    <source>
        <strain evidence="2 3">S16</strain>
    </source>
</reference>